<accession>A0A1Z2XSH2</accession>
<evidence type="ECO:0000313" key="2">
    <source>
        <dbReference type="EMBL" id="ASB41402.1"/>
    </source>
</evidence>
<feature type="domain" description="HTH cro/C1-type" evidence="1">
    <location>
        <begin position="7"/>
        <end position="67"/>
    </location>
</feature>
<reference evidence="3 5" key="3">
    <citation type="submission" date="2020-11" db="EMBL/GenBank/DDBJ databases">
        <title>Closed and high quality bacterial genomes of the OMM12 community.</title>
        <authorList>
            <person name="Marbouty M."/>
            <person name="Lamy-Besnier Q."/>
            <person name="Debarbieux L."/>
            <person name="Koszul R."/>
        </authorList>
    </citation>
    <scope>NUCLEOTIDE SEQUENCE [LARGE SCALE GENOMIC DNA]</scope>
    <source>
        <strain evidence="3 5">KB18</strain>
    </source>
</reference>
<protein>
    <submittedName>
        <fullName evidence="3">Helix-turn-helix transcriptional regulator</fullName>
    </submittedName>
    <submittedName>
        <fullName evidence="2">XRE family transcriptional regulator</fullName>
    </submittedName>
</protein>
<dbReference type="Pfam" id="PF13443">
    <property type="entry name" value="HTH_26"/>
    <property type="match status" value="1"/>
</dbReference>
<organism evidence="3 5">
    <name type="scientific">Acutalibacter muris</name>
    <dbReference type="NCBI Taxonomy" id="1796620"/>
    <lineage>
        <taxon>Bacteria</taxon>
        <taxon>Bacillati</taxon>
        <taxon>Bacillota</taxon>
        <taxon>Clostridia</taxon>
        <taxon>Eubacteriales</taxon>
        <taxon>Acutalibacteraceae</taxon>
        <taxon>Acutalibacter</taxon>
    </lineage>
</organism>
<reference evidence="2" key="1">
    <citation type="journal article" date="2017" name="Genome Announc.">
        <title>High-Quality Whole-Genome Sequences of the Oligo-Mouse-Microbiota Bacterial Community.</title>
        <authorList>
            <person name="Garzetti D."/>
            <person name="Brugiroux S."/>
            <person name="Bunk B."/>
            <person name="Pukall R."/>
            <person name="McCoy K.D."/>
            <person name="Macpherson A.J."/>
            <person name="Stecher B."/>
        </authorList>
    </citation>
    <scope>NUCLEOTIDE SEQUENCE</scope>
    <source>
        <strain evidence="2">KB18</strain>
    </source>
</reference>
<dbReference type="Proteomes" id="UP000196710">
    <property type="component" value="Chromosome"/>
</dbReference>
<reference evidence="4" key="2">
    <citation type="submission" date="2017-05" db="EMBL/GenBank/DDBJ databases">
        <title>Improved OligoMM genomes.</title>
        <authorList>
            <person name="Garzetti D."/>
        </authorList>
    </citation>
    <scope>NUCLEOTIDE SEQUENCE [LARGE SCALE GENOMIC DNA]</scope>
    <source>
        <strain evidence="4">KB18</strain>
    </source>
</reference>
<dbReference type="AlphaFoldDB" id="A0A1Z2XSH2"/>
<dbReference type="EMBL" id="CP065321">
    <property type="protein sequence ID" value="QQR30661.1"/>
    <property type="molecule type" value="Genomic_DNA"/>
</dbReference>
<dbReference type="EMBL" id="CP021422">
    <property type="protein sequence ID" value="ASB41402.1"/>
    <property type="molecule type" value="Genomic_DNA"/>
</dbReference>
<dbReference type="Proteomes" id="UP000596035">
    <property type="component" value="Chromosome"/>
</dbReference>
<dbReference type="InterPro" id="IPR010982">
    <property type="entry name" value="Lambda_DNA-bd_dom_sf"/>
</dbReference>
<dbReference type="KEGG" id="amur:ADH66_12510"/>
<evidence type="ECO:0000313" key="5">
    <source>
        <dbReference type="Proteomes" id="UP000596035"/>
    </source>
</evidence>
<dbReference type="RefSeq" id="WP_066540158.1">
    <property type="nucleotide sequence ID" value="NZ_CP021422.1"/>
</dbReference>
<gene>
    <name evidence="2" type="ORF">ADH66_12510</name>
    <name evidence="3" type="ORF">I5Q82_02815</name>
</gene>
<name>A0A1Z2XSH2_9FIRM</name>
<dbReference type="GO" id="GO:0003677">
    <property type="term" value="F:DNA binding"/>
    <property type="evidence" value="ECO:0007669"/>
    <property type="project" value="InterPro"/>
</dbReference>
<dbReference type="InterPro" id="IPR001387">
    <property type="entry name" value="Cro/C1-type_HTH"/>
</dbReference>
<evidence type="ECO:0000259" key="1">
    <source>
        <dbReference type="Pfam" id="PF13443"/>
    </source>
</evidence>
<keyword evidence="4" id="KW-1185">Reference proteome</keyword>
<sequence>MKVSYKKLWVMLSEREISKATLRKQAGLSSATFTKLRKNQEVTLAVMLKIADVLNCNARDMMGFIKDEDISPDASSLDTNN</sequence>
<proteinExistence type="predicted"/>
<evidence type="ECO:0000313" key="3">
    <source>
        <dbReference type="EMBL" id="QQR30661.1"/>
    </source>
</evidence>
<dbReference type="Gene3D" id="1.10.260.40">
    <property type="entry name" value="lambda repressor-like DNA-binding domains"/>
    <property type="match status" value="1"/>
</dbReference>
<dbReference type="SUPFAM" id="SSF47413">
    <property type="entry name" value="lambda repressor-like DNA-binding domains"/>
    <property type="match status" value="1"/>
</dbReference>
<evidence type="ECO:0000313" key="4">
    <source>
        <dbReference type="Proteomes" id="UP000196710"/>
    </source>
</evidence>